<comment type="caution">
    <text evidence="3">The sequence shown here is derived from an EMBL/GenBank/DDBJ whole genome shotgun (WGS) entry which is preliminary data.</text>
</comment>
<evidence type="ECO:0000313" key="4">
    <source>
        <dbReference type="Proteomes" id="UP001168528"/>
    </source>
</evidence>
<feature type="transmembrane region" description="Helical" evidence="2">
    <location>
        <begin position="158"/>
        <end position="185"/>
    </location>
</feature>
<feature type="transmembrane region" description="Helical" evidence="2">
    <location>
        <begin position="38"/>
        <end position="61"/>
    </location>
</feature>
<feature type="transmembrane region" description="Helical" evidence="2">
    <location>
        <begin position="123"/>
        <end position="152"/>
    </location>
</feature>
<keyword evidence="4" id="KW-1185">Reference proteome</keyword>
<feature type="transmembrane region" description="Helical" evidence="2">
    <location>
        <begin position="206"/>
        <end position="232"/>
    </location>
</feature>
<evidence type="ECO:0000313" key="3">
    <source>
        <dbReference type="EMBL" id="MDO1447686.1"/>
    </source>
</evidence>
<evidence type="ECO:0008006" key="5">
    <source>
        <dbReference type="Google" id="ProtNLM"/>
    </source>
</evidence>
<accession>A0ABT8R7M6</accession>
<dbReference type="Proteomes" id="UP001168528">
    <property type="component" value="Unassembled WGS sequence"/>
</dbReference>
<evidence type="ECO:0000256" key="1">
    <source>
        <dbReference type="SAM" id="MobiDB-lite"/>
    </source>
</evidence>
<keyword evidence="2" id="KW-1133">Transmembrane helix</keyword>
<dbReference type="EMBL" id="JAUKPO010000008">
    <property type="protein sequence ID" value="MDO1447686.1"/>
    <property type="molecule type" value="Genomic_DNA"/>
</dbReference>
<reference evidence="3" key="1">
    <citation type="submission" date="2023-07" db="EMBL/GenBank/DDBJ databases">
        <title>The genome sequence of Rhodocytophaga aerolata KACC 12507.</title>
        <authorList>
            <person name="Zhang X."/>
        </authorList>
    </citation>
    <scope>NUCLEOTIDE SEQUENCE</scope>
    <source>
        <strain evidence="3">KACC 12507</strain>
    </source>
</reference>
<keyword evidence="2" id="KW-0812">Transmembrane</keyword>
<protein>
    <recommendedName>
        <fullName evidence="5">Glycerophosphoryl diester phosphodiesterase membrane domain-containing protein</fullName>
    </recommendedName>
</protein>
<name>A0ABT8R7M6_9BACT</name>
<sequence length="322" mass="35990">MLLSTNKIEFRKKRDFGEILNVSFTFLRQHLKPIFKSLLFIAGPFILVGSVLPGLLFYPWIGATTDTGFSSFDISSVLVNIVSFIVGVVMAVATVYQYMLLYMQKGPDPISTNDVWKAVRNNFFNILISCMGLVFLSTIGILFSGFIVFSIFNEGAGAVLGFFLLLGSIIYLTVLLSPLLMMRLVERVNFFKAIARCFTLMEGKWWQTFSLLFVCYIIQSALVSVVFIPFYTFVFAERMLSNDTTPDLTTSLIYVAVGGVILVLTVTASFCLTLVVTGFQYFSLVEEKESVGLLQRIQKMGDPSTTTPAPPSTDFYESTNEH</sequence>
<proteinExistence type="predicted"/>
<feature type="transmembrane region" description="Helical" evidence="2">
    <location>
        <begin position="252"/>
        <end position="279"/>
    </location>
</feature>
<feature type="transmembrane region" description="Helical" evidence="2">
    <location>
        <begin position="81"/>
        <end position="102"/>
    </location>
</feature>
<evidence type="ECO:0000256" key="2">
    <source>
        <dbReference type="SAM" id="Phobius"/>
    </source>
</evidence>
<feature type="region of interest" description="Disordered" evidence="1">
    <location>
        <begin position="300"/>
        <end position="322"/>
    </location>
</feature>
<gene>
    <name evidence="3" type="ORF">Q0590_15555</name>
</gene>
<keyword evidence="2" id="KW-0472">Membrane</keyword>
<organism evidence="3 4">
    <name type="scientific">Rhodocytophaga aerolata</name>
    <dbReference type="NCBI Taxonomy" id="455078"/>
    <lineage>
        <taxon>Bacteria</taxon>
        <taxon>Pseudomonadati</taxon>
        <taxon>Bacteroidota</taxon>
        <taxon>Cytophagia</taxon>
        <taxon>Cytophagales</taxon>
        <taxon>Rhodocytophagaceae</taxon>
        <taxon>Rhodocytophaga</taxon>
    </lineage>
</organism>
<dbReference type="RefSeq" id="WP_302038490.1">
    <property type="nucleotide sequence ID" value="NZ_JAUKPO010000008.1"/>
</dbReference>